<evidence type="ECO:0000313" key="2">
    <source>
        <dbReference type="Proteomes" id="UP000323142"/>
    </source>
</evidence>
<proteinExistence type="predicted"/>
<dbReference type="PANTHER" id="PTHR38436">
    <property type="entry name" value="POLYKETIDE CYCLASE SNOAL-LIKE DOMAIN"/>
    <property type="match status" value="1"/>
</dbReference>
<dbReference type="AlphaFoldDB" id="A0A5B2VG14"/>
<dbReference type="PANTHER" id="PTHR38436:SF1">
    <property type="entry name" value="ESTER CYCLASE"/>
    <property type="match status" value="1"/>
</dbReference>
<comment type="caution">
    <text evidence="1">The sequence shown here is derived from an EMBL/GenBank/DDBJ whole genome shotgun (WGS) entry which is preliminary data.</text>
</comment>
<dbReference type="GO" id="GO:0030638">
    <property type="term" value="P:polyketide metabolic process"/>
    <property type="evidence" value="ECO:0007669"/>
    <property type="project" value="InterPro"/>
</dbReference>
<evidence type="ECO:0000313" key="1">
    <source>
        <dbReference type="EMBL" id="KAA2237536.1"/>
    </source>
</evidence>
<dbReference type="InterPro" id="IPR009959">
    <property type="entry name" value="Cyclase_SnoaL-like"/>
</dbReference>
<reference evidence="1 2" key="2">
    <citation type="submission" date="2019-09" db="EMBL/GenBank/DDBJ databases">
        <authorList>
            <person name="Jin C."/>
        </authorList>
    </citation>
    <scope>NUCLEOTIDE SEQUENCE [LARGE SCALE GENOMIC DNA]</scope>
    <source>
        <strain evidence="1 2">BN140002</strain>
    </source>
</reference>
<gene>
    <name evidence="1" type="ORF">F0L46_11170</name>
</gene>
<dbReference type="OrthoDB" id="2769928at2"/>
<dbReference type="Proteomes" id="UP000323142">
    <property type="component" value="Unassembled WGS sequence"/>
</dbReference>
<dbReference type="Gene3D" id="3.10.450.50">
    <property type="match status" value="2"/>
</dbReference>
<dbReference type="SUPFAM" id="SSF54427">
    <property type="entry name" value="NTF2-like"/>
    <property type="match status" value="2"/>
</dbReference>
<protein>
    <submittedName>
        <fullName evidence="1">Ester cyclase</fullName>
    </submittedName>
</protein>
<dbReference type="Pfam" id="PF07366">
    <property type="entry name" value="SnoaL"/>
    <property type="match status" value="2"/>
</dbReference>
<organism evidence="1 2">
    <name type="scientific">Salinarimonas soli</name>
    <dbReference type="NCBI Taxonomy" id="1638099"/>
    <lineage>
        <taxon>Bacteria</taxon>
        <taxon>Pseudomonadati</taxon>
        <taxon>Pseudomonadota</taxon>
        <taxon>Alphaproteobacteria</taxon>
        <taxon>Hyphomicrobiales</taxon>
        <taxon>Salinarimonadaceae</taxon>
        <taxon>Salinarimonas</taxon>
    </lineage>
</organism>
<keyword evidence="2" id="KW-1185">Reference proteome</keyword>
<dbReference type="EMBL" id="VUOA01000019">
    <property type="protein sequence ID" value="KAA2237536.1"/>
    <property type="molecule type" value="Genomic_DNA"/>
</dbReference>
<dbReference type="InterPro" id="IPR032710">
    <property type="entry name" value="NTF2-like_dom_sf"/>
</dbReference>
<accession>A0A5B2VG14</accession>
<name>A0A5B2VG14_9HYPH</name>
<sequence length="327" mass="36165">MGMRGFDPDFTDLPDYIVKITERIWEGRGIGLIRRWYSDDCPVHTTMGPFRGAEAMVAGTLETLNALPQRRLLPEDVIWSGNETDGFLSSHRLICPGSHKGDGPLGPPTGRPVVVRAIADCFCIENRIVEEWLIRDTAGLLAQIGVDAVEYAARLAEADVARGKGPWHLDEAARLRDEGGFRPPVHQDHPAAALARDTLNAIWRADLDVVGRVYHPACSVHLPGFRTAYGHEQLYEFLFGYLAAFPDARIAIEHSIARDDPGHPTRVATRWWLTGTHSGYGAFGPPSGATVLALFINHAHVVDGRIREEWVLVDEVAVRKQIALHRG</sequence>
<reference evidence="1 2" key="1">
    <citation type="submission" date="2019-09" db="EMBL/GenBank/DDBJ databases">
        <title>Salinarimonas rosea gen. nov., sp. nov., a new member of the a-2 subgroup of the Proteobacteria.</title>
        <authorList>
            <person name="Liu J."/>
        </authorList>
    </citation>
    <scope>NUCLEOTIDE SEQUENCE [LARGE SCALE GENOMIC DNA]</scope>
    <source>
        <strain evidence="1 2">BN140002</strain>
    </source>
</reference>